<evidence type="ECO:0008006" key="4">
    <source>
        <dbReference type="Google" id="ProtNLM"/>
    </source>
</evidence>
<dbReference type="STRING" id="47879.AXG94_25130"/>
<dbReference type="InterPro" id="IPR021830">
    <property type="entry name" value="DUF3422"/>
</dbReference>
<organism evidence="2 3">
    <name type="scientific">Pseudomonas corrugata</name>
    <dbReference type="NCBI Taxonomy" id="47879"/>
    <lineage>
        <taxon>Bacteria</taxon>
        <taxon>Pseudomonadati</taxon>
        <taxon>Pseudomonadota</taxon>
        <taxon>Gammaproteobacteria</taxon>
        <taxon>Pseudomonadales</taxon>
        <taxon>Pseudomonadaceae</taxon>
        <taxon>Pseudomonas</taxon>
    </lineage>
</organism>
<name>A0A3M3F0V5_9PSED</name>
<evidence type="ECO:0000256" key="1">
    <source>
        <dbReference type="SAM" id="Phobius"/>
    </source>
</evidence>
<protein>
    <recommendedName>
        <fullName evidence="4">Egg lysin</fullName>
    </recommendedName>
</protein>
<keyword evidence="3" id="KW-1185">Reference proteome</keyword>
<dbReference type="Proteomes" id="UP000270661">
    <property type="component" value="Unassembled WGS sequence"/>
</dbReference>
<dbReference type="Pfam" id="PF11902">
    <property type="entry name" value="DUF3422"/>
    <property type="match status" value="1"/>
</dbReference>
<evidence type="ECO:0000313" key="3">
    <source>
        <dbReference type="Proteomes" id="UP000270661"/>
    </source>
</evidence>
<feature type="transmembrane region" description="Helical" evidence="1">
    <location>
        <begin position="397"/>
        <end position="416"/>
    </location>
</feature>
<proteinExistence type="predicted"/>
<gene>
    <name evidence="2" type="ORF">ALQ77_03084</name>
</gene>
<dbReference type="EMBL" id="RBOJ01000005">
    <property type="protein sequence ID" value="RMM55505.1"/>
    <property type="molecule type" value="Genomic_DNA"/>
</dbReference>
<comment type="caution">
    <text evidence="2">The sequence shown here is derived from an EMBL/GenBank/DDBJ whole genome shotgun (WGS) entry which is preliminary data.</text>
</comment>
<evidence type="ECO:0000313" key="2">
    <source>
        <dbReference type="EMBL" id="RMM55505.1"/>
    </source>
</evidence>
<keyword evidence="1" id="KW-0472">Membrane</keyword>
<feature type="transmembrane region" description="Helical" evidence="1">
    <location>
        <begin position="365"/>
        <end position="385"/>
    </location>
</feature>
<keyword evidence="1" id="KW-1133">Transmembrane helix</keyword>
<reference evidence="2 3" key="1">
    <citation type="submission" date="2018-08" db="EMBL/GenBank/DDBJ databases">
        <title>Recombination of ecologically and evolutionarily significant loci maintains genetic cohesion in the Pseudomonas syringae species complex.</title>
        <authorList>
            <person name="Dillon M."/>
            <person name="Thakur S."/>
            <person name="Almeida R.N.D."/>
            <person name="Weir B.S."/>
            <person name="Guttman D.S."/>
        </authorList>
    </citation>
    <scope>NUCLEOTIDE SEQUENCE [LARGE SCALE GENOMIC DNA]</scope>
    <source>
        <strain evidence="2 3">NCPPB2445</strain>
    </source>
</reference>
<accession>A0A3M3F0V5</accession>
<dbReference type="AlphaFoldDB" id="A0A3M3F0V5"/>
<keyword evidence="1" id="KW-0812">Transmembrane</keyword>
<sequence>MAQAAEQKTIQTTQAARMHPQRKILHNELHARPSLYFDEPAHVFHLAFLGDSVQCTALLERLCPDSVVDQAAQGITRIDGHPLKWERHAEFFTLTLVVPASSHQLQWTTLPECLAQGIEGHTRQIINSVQVVVRSEDGLNLSEYGFKDPCGSSVGGGDAVVWSDFRLTEDGTNRFLFINRRLNAYRQGRMIRRLLEIETYRMMASLSLSVAKALDPQLNEFDRSLVTLSERNANASGVHAKALLEDIAQLSRRIVGSSVKNRHRFSATRAYAQLVFERLGELRESHLGDCQRLGVFIERRFKPTVRYCAATEQRLEQLAMSVANLGDLLQARVQVEMEDQNAEILRSLNARADAQIKIQRAVEGLSIIAITYYLINLFKLVYSGLHTLGADLSAREALLGMTPPVLLIMLLIMLRIRKAKSH</sequence>